<evidence type="ECO:0000256" key="8">
    <source>
        <dbReference type="SAM" id="SignalP"/>
    </source>
</evidence>
<dbReference type="InterPro" id="IPR036942">
    <property type="entry name" value="Beta-barrel_TonB_sf"/>
</dbReference>
<dbReference type="NCBIfam" id="TIGR04057">
    <property type="entry name" value="SusC_RagA_signa"/>
    <property type="match status" value="1"/>
</dbReference>
<dbReference type="InterPro" id="IPR039426">
    <property type="entry name" value="TonB-dep_rcpt-like"/>
</dbReference>
<keyword evidence="6 7" id="KW-0998">Cell outer membrane</keyword>
<dbReference type="EMBL" id="JADEYP010000013">
    <property type="protein sequence ID" value="MCA5005161.1"/>
    <property type="molecule type" value="Genomic_DNA"/>
</dbReference>
<comment type="subcellular location">
    <subcellularLocation>
        <location evidence="1 7">Cell outer membrane</location>
        <topology evidence="1 7">Multi-pass membrane protein</topology>
    </subcellularLocation>
</comment>
<protein>
    <submittedName>
        <fullName evidence="10">TonB-dependent receptor</fullName>
    </submittedName>
</protein>
<dbReference type="RefSeq" id="WP_225552629.1">
    <property type="nucleotide sequence ID" value="NZ_JADEYP010000013.1"/>
</dbReference>
<reference evidence="10" key="1">
    <citation type="submission" date="2020-10" db="EMBL/GenBank/DDBJ databases">
        <authorList>
            <person name="Lu T."/>
            <person name="Wang Q."/>
            <person name="Han X."/>
        </authorList>
    </citation>
    <scope>NUCLEOTIDE SEQUENCE</scope>
    <source>
        <strain evidence="10">WQ 366</strain>
    </source>
</reference>
<evidence type="ECO:0000256" key="2">
    <source>
        <dbReference type="ARBA" id="ARBA00022448"/>
    </source>
</evidence>
<keyword evidence="8" id="KW-0732">Signal</keyword>
<organism evidence="10 11">
    <name type="scientific">Sphingobacterium bovistauri</name>
    <dbReference type="NCBI Taxonomy" id="2781959"/>
    <lineage>
        <taxon>Bacteria</taxon>
        <taxon>Pseudomonadati</taxon>
        <taxon>Bacteroidota</taxon>
        <taxon>Sphingobacteriia</taxon>
        <taxon>Sphingobacteriales</taxon>
        <taxon>Sphingobacteriaceae</taxon>
        <taxon>Sphingobacterium</taxon>
    </lineage>
</organism>
<feature type="signal peptide" evidence="8">
    <location>
        <begin position="1"/>
        <end position="20"/>
    </location>
</feature>
<dbReference type="InterPro" id="IPR008969">
    <property type="entry name" value="CarboxyPept-like_regulatory"/>
</dbReference>
<dbReference type="SUPFAM" id="SSF49464">
    <property type="entry name" value="Carboxypeptidase regulatory domain-like"/>
    <property type="match status" value="1"/>
</dbReference>
<feature type="chain" id="PRO_5046623022" evidence="8">
    <location>
        <begin position="21"/>
        <end position="1075"/>
    </location>
</feature>
<keyword evidence="11" id="KW-1185">Reference proteome</keyword>
<name>A0ABS7Z4P0_9SPHI</name>
<dbReference type="InterPro" id="IPR023997">
    <property type="entry name" value="TonB-dep_OMP_SusC/RagA_CS"/>
</dbReference>
<keyword evidence="4 7" id="KW-0812">Transmembrane</keyword>
<gene>
    <name evidence="10" type="ORF">IPZ78_08350</name>
</gene>
<evidence type="ECO:0000313" key="10">
    <source>
        <dbReference type="EMBL" id="MCA5005161.1"/>
    </source>
</evidence>
<evidence type="ECO:0000313" key="11">
    <source>
        <dbReference type="Proteomes" id="UP001165302"/>
    </source>
</evidence>
<comment type="caution">
    <text evidence="10">The sequence shown here is derived from an EMBL/GenBank/DDBJ whole genome shotgun (WGS) entry which is preliminary data.</text>
</comment>
<dbReference type="Gene3D" id="2.170.130.10">
    <property type="entry name" value="TonB-dependent receptor, plug domain"/>
    <property type="match status" value="1"/>
</dbReference>
<feature type="domain" description="TonB-dependent receptor plug" evidence="9">
    <location>
        <begin position="113"/>
        <end position="243"/>
    </location>
</feature>
<evidence type="ECO:0000259" key="9">
    <source>
        <dbReference type="Pfam" id="PF07715"/>
    </source>
</evidence>
<dbReference type="PROSITE" id="PS52016">
    <property type="entry name" value="TONB_DEPENDENT_REC_3"/>
    <property type="match status" value="1"/>
</dbReference>
<dbReference type="Gene3D" id="2.40.170.20">
    <property type="entry name" value="TonB-dependent receptor, beta-barrel domain"/>
    <property type="match status" value="1"/>
</dbReference>
<dbReference type="Proteomes" id="UP001165302">
    <property type="component" value="Unassembled WGS sequence"/>
</dbReference>
<dbReference type="SUPFAM" id="SSF56935">
    <property type="entry name" value="Porins"/>
    <property type="match status" value="1"/>
</dbReference>
<evidence type="ECO:0000256" key="6">
    <source>
        <dbReference type="ARBA" id="ARBA00023237"/>
    </source>
</evidence>
<comment type="similarity">
    <text evidence="7">Belongs to the TonB-dependent receptor family.</text>
</comment>
<dbReference type="Pfam" id="PF13715">
    <property type="entry name" value="CarbopepD_reg_2"/>
    <property type="match status" value="1"/>
</dbReference>
<evidence type="ECO:0000256" key="4">
    <source>
        <dbReference type="ARBA" id="ARBA00022692"/>
    </source>
</evidence>
<proteinExistence type="inferred from homology"/>
<accession>A0ABS7Z4P0</accession>
<sequence>MNKLYYLLLIFLVLPFQSKAQTMQVTGKVSNIDGGETLSGVSVKVKGTGSSVFSNQNGQYTLTTTRGSTLVFSYVGMITKEVLVTNAVLNVELSSSENTLEEVVAIGYGTVKKSDVSGASVTLGEEKLKGSVITNLDQALQGRAAGVATVSTSGAPGSSVSVRVRGQATINSKAEPLYVIDGVIIQGGGTNGHDFGIGDALGNGTASTISPLSTINPADILSMEILKDASATAIYGAQGANGVVLITTKRGRAGQAKFSYEGMSALQNQIGRLNMMNLREFAQFSNDMAGEVNSRDNRPEFLDPSLLGEGTNWQEAIFQKGLMQQHQLAAQGGTESVKYYVSGSYMDQEGTVIGTNFNRYAFRSNLDAQLKSWFKLGTNVMYSSTDERLNLVDSDQGIVKFSLMTPPDIPIYDIDGNYASVVREGYTTLNPIAKALSDDILLARTKLNGSIFADLTILKNLVWHTELGFDIGGSRAELFEPTLKLGNWNRTINSSAWQRNNNKFWQLKNYLTYTKTFGKSHNLNAMIGQEAWESSYEHMRISATNLPSNDVKNPRLGIDPQINSGFGSSAMSSFFGRFMYNYADRYMATYTYRRDGSSNFGPKNRWANFQSFAASWRFTNEEIFKSDNSILSDGKIRVGWGQTGNSNIGSYLWGSSISTMPTGLGPGYRQSNIANPYIQWETQEQWNFGLDLSFWNGRVNLTADAYDKTSNDMLMSLQLPSYMGTRGNASSALASPMGNYGSINNKGLEFALNTKNLKGDFQWSTDFQISFNKNKLVALDGTASAHIEGYGQWSDVVTVTKVGEPLYNFYGYQVIGVYRNLEDLQNSPKAEKYPSNGVFNRSNTTWVGDLKYADLSGPDGVPDGVINTYDRTNIGSPMPKFTFGFNNTFNYKNFDLNIFLNGTYGNKVMNYASNDLSDMTSGWNNQLSIVNDRALLEQINPSKTYPSTVNGVTVNNWFEDISNLQVKNPDTKIPRAIHNDPNDNDRISDRYIEDGSYLRVRNIALGYTLPKSLIQKWKVDQVRLYINVQNLHTFTAYKGYDPEIGVSTASPNVYGLDNGRYPSPRVYSAGINLSF</sequence>
<dbReference type="InterPro" id="IPR012910">
    <property type="entry name" value="Plug_dom"/>
</dbReference>
<evidence type="ECO:0000256" key="7">
    <source>
        <dbReference type="PROSITE-ProRule" id="PRU01360"/>
    </source>
</evidence>
<keyword evidence="10" id="KW-0675">Receptor</keyword>
<dbReference type="InterPro" id="IPR023996">
    <property type="entry name" value="TonB-dep_OMP_SusC/RagA"/>
</dbReference>
<evidence type="ECO:0000256" key="3">
    <source>
        <dbReference type="ARBA" id="ARBA00022452"/>
    </source>
</evidence>
<dbReference type="InterPro" id="IPR037066">
    <property type="entry name" value="Plug_dom_sf"/>
</dbReference>
<keyword evidence="3 7" id="KW-1134">Transmembrane beta strand</keyword>
<keyword evidence="2 7" id="KW-0813">Transport</keyword>
<evidence type="ECO:0000256" key="1">
    <source>
        <dbReference type="ARBA" id="ARBA00004571"/>
    </source>
</evidence>
<dbReference type="NCBIfam" id="TIGR04056">
    <property type="entry name" value="OMP_RagA_SusC"/>
    <property type="match status" value="1"/>
</dbReference>
<evidence type="ECO:0000256" key="5">
    <source>
        <dbReference type="ARBA" id="ARBA00023136"/>
    </source>
</evidence>
<dbReference type="Pfam" id="PF07715">
    <property type="entry name" value="Plug"/>
    <property type="match status" value="1"/>
</dbReference>
<keyword evidence="5 7" id="KW-0472">Membrane</keyword>